<dbReference type="GeneID" id="301715524"/>
<name>A0ABX9WZJ8_9FLAO</name>
<proteinExistence type="predicted"/>
<keyword evidence="2" id="KW-1185">Reference proteome</keyword>
<organism evidence="1 2">
    <name type="scientific">Chryseobacterium cucumeris</name>
    <dbReference type="NCBI Taxonomy" id="1813611"/>
    <lineage>
        <taxon>Bacteria</taxon>
        <taxon>Pseudomonadati</taxon>
        <taxon>Bacteroidota</taxon>
        <taxon>Flavobacteriia</taxon>
        <taxon>Flavobacteriales</taxon>
        <taxon>Weeksellaceae</taxon>
        <taxon>Chryseobacterium group</taxon>
        <taxon>Chryseobacterium</taxon>
    </lineage>
</organism>
<accession>A0ABX9WZJ8</accession>
<protein>
    <submittedName>
        <fullName evidence="1">Uncharacterized protein</fullName>
    </submittedName>
</protein>
<dbReference type="Proteomes" id="UP000281899">
    <property type="component" value="Unassembled WGS sequence"/>
</dbReference>
<reference evidence="1 2" key="1">
    <citation type="submission" date="2018-11" db="EMBL/GenBank/DDBJ databases">
        <title>Proposal to divide the Flavobacteriaceae and reorganize its genera based on Amino Acid Identity values calculated from whole genome sequences.</title>
        <authorList>
            <person name="Nicholson A.C."/>
            <person name="Gulvik C.A."/>
            <person name="Whitney A.M."/>
            <person name="Humrighouse B.W."/>
            <person name="Bell M."/>
            <person name="Holmes B."/>
            <person name="Steigerwalt A."/>
            <person name="Villarma A."/>
            <person name="Sheth M."/>
            <person name="Batra D."/>
            <person name="Pryor J."/>
            <person name="Bernardet J.-F."/>
            <person name="Hugo C."/>
            <person name="Kampfer P."/>
            <person name="Newman J."/>
            <person name="Mcquiston J.R."/>
        </authorList>
    </citation>
    <scope>NUCLEOTIDE SEQUENCE [LARGE SCALE GENOMIC DNA]</scope>
    <source>
        <strain evidence="1 2">G0235</strain>
    </source>
</reference>
<gene>
    <name evidence="1" type="ORF">EGI15_22860</name>
</gene>
<sequence length="287" mass="33273">MEENKLTPREELKTYFETGKHPTQGQFSELIDSLRHKNDVLTKRELVAFVNRMAYIDNAFVYYSANNIGDLEVQVVITSQDEEDQVIIIRDSTKVGTIRQFLLGSAPYTIAIEKTTGGGDLKGTEYYSFGYQLGNNYYVRRLFGNNLPAIPDGFDFGELKNYNVPIDIHKEDIQQKVNVVNTNITFINKTEIPIQYRAYSQYWGDKYKTEDSVTEHYDIWDFLYLYYNADLQEINQSIQCNVYDVDDDRLLTTGILNAGQSQESWWGGQVEKVRNVRIECSYSINEK</sequence>
<evidence type="ECO:0000313" key="2">
    <source>
        <dbReference type="Proteomes" id="UP000281899"/>
    </source>
</evidence>
<dbReference type="EMBL" id="RJTW01000013">
    <property type="protein sequence ID" value="ROH86057.1"/>
    <property type="molecule type" value="Genomic_DNA"/>
</dbReference>
<evidence type="ECO:0000313" key="1">
    <source>
        <dbReference type="EMBL" id="ROH86057.1"/>
    </source>
</evidence>
<comment type="caution">
    <text evidence="1">The sequence shown here is derived from an EMBL/GenBank/DDBJ whole genome shotgun (WGS) entry which is preliminary data.</text>
</comment>
<dbReference type="RefSeq" id="WP_123280010.1">
    <property type="nucleotide sequence ID" value="NZ_JALRGU010000187.1"/>
</dbReference>